<sequence length="199" mass="23032">MSSPLSRKKKARNTCAQKKVRFEEQLREIGVMSNEHIGKKTSIGEPSGPWSKKSKIEESARSQEVMLDKIHISQSYTFLEYFLMLGDATRDHPCDNSLYDYRENGFHHLVTFGMDSRMNPFKERGYGMTENEHENVEIFQGPENKGKVALFEKMIQDLDWHVVERQKEELRGSKTLLLSMVQVKEPKETSVEELEASNS</sequence>
<comment type="caution">
    <text evidence="1">The sequence shown here is derived from an EMBL/GenBank/DDBJ whole genome shotgun (WGS) entry which is preliminary data.</text>
</comment>
<keyword evidence="2" id="KW-1185">Reference proteome</keyword>
<dbReference type="EMBL" id="CM044701">
    <property type="protein sequence ID" value="KAI5682208.1"/>
    <property type="molecule type" value="Genomic_DNA"/>
</dbReference>
<proteinExistence type="predicted"/>
<gene>
    <name evidence="1" type="ORF">M9H77_03436</name>
</gene>
<name>A0ACC0CB53_CATRO</name>
<accession>A0ACC0CB53</accession>
<dbReference type="Proteomes" id="UP001060085">
    <property type="component" value="Linkage Group LG01"/>
</dbReference>
<reference evidence="2" key="1">
    <citation type="journal article" date="2023" name="Nat. Plants">
        <title>Single-cell RNA sequencing provides a high-resolution roadmap for understanding the multicellular compartmentation of specialized metabolism.</title>
        <authorList>
            <person name="Sun S."/>
            <person name="Shen X."/>
            <person name="Li Y."/>
            <person name="Li Y."/>
            <person name="Wang S."/>
            <person name="Li R."/>
            <person name="Zhang H."/>
            <person name="Shen G."/>
            <person name="Guo B."/>
            <person name="Wei J."/>
            <person name="Xu J."/>
            <person name="St-Pierre B."/>
            <person name="Chen S."/>
            <person name="Sun C."/>
        </authorList>
    </citation>
    <scope>NUCLEOTIDE SEQUENCE [LARGE SCALE GENOMIC DNA]</scope>
</reference>
<organism evidence="1 2">
    <name type="scientific">Catharanthus roseus</name>
    <name type="common">Madagascar periwinkle</name>
    <name type="synonym">Vinca rosea</name>
    <dbReference type="NCBI Taxonomy" id="4058"/>
    <lineage>
        <taxon>Eukaryota</taxon>
        <taxon>Viridiplantae</taxon>
        <taxon>Streptophyta</taxon>
        <taxon>Embryophyta</taxon>
        <taxon>Tracheophyta</taxon>
        <taxon>Spermatophyta</taxon>
        <taxon>Magnoliopsida</taxon>
        <taxon>eudicotyledons</taxon>
        <taxon>Gunneridae</taxon>
        <taxon>Pentapetalae</taxon>
        <taxon>asterids</taxon>
        <taxon>lamiids</taxon>
        <taxon>Gentianales</taxon>
        <taxon>Apocynaceae</taxon>
        <taxon>Rauvolfioideae</taxon>
        <taxon>Vinceae</taxon>
        <taxon>Catharanthinae</taxon>
        <taxon>Catharanthus</taxon>
    </lineage>
</organism>
<evidence type="ECO:0000313" key="2">
    <source>
        <dbReference type="Proteomes" id="UP001060085"/>
    </source>
</evidence>
<evidence type="ECO:0000313" key="1">
    <source>
        <dbReference type="EMBL" id="KAI5682208.1"/>
    </source>
</evidence>
<protein>
    <submittedName>
        <fullName evidence="1">Uncharacterized protein</fullName>
    </submittedName>
</protein>